<dbReference type="CDD" id="cd05269">
    <property type="entry name" value="TMR_SDR_a"/>
    <property type="match status" value="1"/>
</dbReference>
<accession>A0ABW5KM35</accession>
<dbReference type="Pfam" id="PF13460">
    <property type="entry name" value="NAD_binding_10"/>
    <property type="match status" value="1"/>
</dbReference>
<organism evidence="2 3">
    <name type="scientific">Sphingobacterium suaedae</name>
    <dbReference type="NCBI Taxonomy" id="1686402"/>
    <lineage>
        <taxon>Bacteria</taxon>
        <taxon>Pseudomonadati</taxon>
        <taxon>Bacteroidota</taxon>
        <taxon>Sphingobacteriia</taxon>
        <taxon>Sphingobacteriales</taxon>
        <taxon>Sphingobacteriaceae</taxon>
        <taxon>Sphingobacterium</taxon>
    </lineage>
</organism>
<dbReference type="InterPro" id="IPR052718">
    <property type="entry name" value="NmrA-type_oxidoreductase"/>
</dbReference>
<proteinExistence type="predicted"/>
<gene>
    <name evidence="2" type="ORF">ACFSR5_18750</name>
</gene>
<comment type="caution">
    <text evidence="2">The sequence shown here is derived from an EMBL/GenBank/DDBJ whole genome shotgun (WGS) entry which is preliminary data.</text>
</comment>
<name>A0ABW5KM35_9SPHI</name>
<dbReference type="PANTHER" id="PTHR47129">
    <property type="entry name" value="QUINONE OXIDOREDUCTASE 2"/>
    <property type="match status" value="1"/>
</dbReference>
<protein>
    <submittedName>
        <fullName evidence="2">SDR family oxidoreductase</fullName>
        <ecNumber evidence="2">1.6.5.2</ecNumber>
    </submittedName>
</protein>
<dbReference type="Gene3D" id="3.40.50.720">
    <property type="entry name" value="NAD(P)-binding Rossmann-like Domain"/>
    <property type="match status" value="1"/>
</dbReference>
<dbReference type="Gene3D" id="3.90.25.10">
    <property type="entry name" value="UDP-galactose 4-epimerase, domain 1"/>
    <property type="match status" value="1"/>
</dbReference>
<dbReference type="EMBL" id="JBHULR010000020">
    <property type="protein sequence ID" value="MFD2549691.1"/>
    <property type="molecule type" value="Genomic_DNA"/>
</dbReference>
<dbReference type="InterPro" id="IPR016040">
    <property type="entry name" value="NAD(P)-bd_dom"/>
</dbReference>
<keyword evidence="3" id="KW-1185">Reference proteome</keyword>
<evidence type="ECO:0000259" key="1">
    <source>
        <dbReference type="Pfam" id="PF13460"/>
    </source>
</evidence>
<evidence type="ECO:0000313" key="3">
    <source>
        <dbReference type="Proteomes" id="UP001597545"/>
    </source>
</evidence>
<dbReference type="RefSeq" id="WP_380906011.1">
    <property type="nucleotide sequence ID" value="NZ_JBHUEG010000019.1"/>
</dbReference>
<dbReference type="InterPro" id="IPR036291">
    <property type="entry name" value="NAD(P)-bd_dom_sf"/>
</dbReference>
<feature type="domain" description="NAD(P)-binding" evidence="1">
    <location>
        <begin position="7"/>
        <end position="179"/>
    </location>
</feature>
<reference evidence="3" key="1">
    <citation type="journal article" date="2019" name="Int. J. Syst. Evol. Microbiol.">
        <title>The Global Catalogue of Microorganisms (GCM) 10K type strain sequencing project: providing services to taxonomists for standard genome sequencing and annotation.</title>
        <authorList>
            <consortium name="The Broad Institute Genomics Platform"/>
            <consortium name="The Broad Institute Genome Sequencing Center for Infectious Disease"/>
            <person name="Wu L."/>
            <person name="Ma J."/>
        </authorList>
    </citation>
    <scope>NUCLEOTIDE SEQUENCE [LARGE SCALE GENOMIC DNA]</scope>
    <source>
        <strain evidence="3">KCTC 42662</strain>
    </source>
</reference>
<keyword evidence="2" id="KW-0560">Oxidoreductase</keyword>
<dbReference type="PANTHER" id="PTHR47129:SF1">
    <property type="entry name" value="NMRA-LIKE DOMAIN-CONTAINING PROTEIN"/>
    <property type="match status" value="1"/>
</dbReference>
<dbReference type="Proteomes" id="UP001597545">
    <property type="component" value="Unassembled WGS sequence"/>
</dbReference>
<dbReference type="GO" id="GO:0003955">
    <property type="term" value="F:NAD(P)H dehydrogenase (quinone) activity"/>
    <property type="evidence" value="ECO:0007669"/>
    <property type="project" value="UniProtKB-EC"/>
</dbReference>
<sequence length="279" mass="29427">MKIGITGATGQLGRLVVGKLKERVQTVELVALVRTPTSAVDLGVETRAFDYNAPLASALQGIDYLLLISGNELGKRAEQHARVLDAAKEAGVKWIVYTSLLHADRSSLSLATEHILTEKALTTSGIPFTILRNGWYTENYTASIPGAVQGGAFLGSAGNGRISSVARADLAEAAAVVLTTGEHRGRIYELASDQSYTLTDLAAELSKQTGKLIPYHDLSEADYAAALVSAGLSEELAQAFASFDVGASRGDLFDDGKELSALLGRPTTPLADVVRQALV</sequence>
<dbReference type="SUPFAM" id="SSF51735">
    <property type="entry name" value="NAD(P)-binding Rossmann-fold domains"/>
    <property type="match status" value="1"/>
</dbReference>
<dbReference type="EC" id="1.6.5.2" evidence="2"/>
<evidence type="ECO:0000313" key="2">
    <source>
        <dbReference type="EMBL" id="MFD2549691.1"/>
    </source>
</evidence>